<evidence type="ECO:0000313" key="1">
    <source>
        <dbReference type="EMBL" id="AEK81998.1"/>
    </source>
</evidence>
<organism evidence="1 2">
    <name type="scientific">Salmonella phage 7-11</name>
    <dbReference type="NCBI Taxonomy" id="1054968"/>
    <lineage>
        <taxon>Viruses</taxon>
        <taxon>Duplodnaviria</taxon>
        <taxon>Heunggongvirae</taxon>
        <taxon>Uroviricota</taxon>
        <taxon>Caudoviricetes</taxon>
        <taxon>Grimontviridae</taxon>
        <taxon>Moazamivirus</taxon>
        <taxon>Moazamivirus 711</taxon>
    </lineage>
</organism>
<dbReference type="EMBL" id="HM997019">
    <property type="protein sequence ID" value="AEK81998.1"/>
    <property type="molecule type" value="Genomic_DNA"/>
</dbReference>
<keyword evidence="1" id="KW-0540">Nuclease</keyword>
<dbReference type="InterPro" id="IPR038563">
    <property type="entry name" value="Endonuclease_7_sf"/>
</dbReference>
<accession>G0X516</accession>
<name>G0X516_9CAUD</name>
<reference evidence="1 2" key="1">
    <citation type="journal article" date="2011" name="Arch. Virol.">
        <title>The genome sequence of enterobacterial phage 7-11, which possesses an unusually elongated head.</title>
        <authorList>
            <person name="Kropinski A.M."/>
            <person name="Lingohr E.J."/>
            <person name="Ackermann H.W."/>
        </authorList>
    </citation>
    <scope>NUCLEOTIDE SEQUENCE [LARGE SCALE GENOMIC DNA]</scope>
</reference>
<dbReference type="InterPro" id="IPR044925">
    <property type="entry name" value="His-Me_finger_sf"/>
</dbReference>
<dbReference type="RefSeq" id="YP_004782458.1">
    <property type="nucleotide sequence ID" value="NC_015938.1"/>
</dbReference>
<evidence type="ECO:0000313" key="2">
    <source>
        <dbReference type="Proteomes" id="UP000001639"/>
    </source>
</evidence>
<dbReference type="OrthoDB" id="27676at10239"/>
<dbReference type="KEGG" id="vg:11117550"/>
<keyword evidence="1" id="KW-0255">Endonuclease</keyword>
<dbReference type="Pfam" id="PF02945">
    <property type="entry name" value="Endonuclease_7"/>
    <property type="match status" value="1"/>
</dbReference>
<dbReference type="Gene3D" id="3.40.1800.10">
    <property type="entry name" value="His-Me finger endonucleases"/>
    <property type="match status" value="1"/>
</dbReference>
<dbReference type="SUPFAM" id="SSF54060">
    <property type="entry name" value="His-Me finger endonucleases"/>
    <property type="match status" value="1"/>
</dbReference>
<dbReference type="Proteomes" id="UP000001639">
    <property type="component" value="Segment"/>
</dbReference>
<dbReference type="GeneID" id="11117550"/>
<protein>
    <submittedName>
        <fullName evidence="1">Putative endonuclease</fullName>
    </submittedName>
</protein>
<sequence>MIADHSKICTKCGSEKGLGEFYFVKSRGRYQSQCKSCDRAASAERHKRLYAHQDEYLKNKRLKTRYGISLEEFNSLLESQEGKCKICKNELDGAGVLDHCHGTLKVRGILCRTCNAGLGQFKDSIEILRKAVEYLENS</sequence>
<keyword evidence="1" id="KW-0378">Hydrolase</keyword>
<proteinExistence type="predicted"/>
<dbReference type="GO" id="GO:0004519">
    <property type="term" value="F:endonuclease activity"/>
    <property type="evidence" value="ECO:0007669"/>
    <property type="project" value="UniProtKB-KW"/>
</dbReference>
<dbReference type="InterPro" id="IPR004211">
    <property type="entry name" value="Endonuclease_7"/>
</dbReference>
<keyword evidence="2" id="KW-1185">Reference proteome</keyword>